<name>A0A921FU16_9BIFI</name>
<sequence>MVLDDTLESILFPPQNAANCPTPYQIFTANLERSYTVNLAQFFANKAELSQQIDVRAPAYQQLAPSPTQFHVLDWLVALESKGFATNVSSPSASSANSLTTAHGNAAAHTSASSADSARPDESADSEAADLLLVRVPVRQAADVFCYFFMGGFNDCPEPAVQTAVARYWWQRYRAVPFVLSSDTVEFMVGAPPTSVEDACDLALEQYIFCPDLVEQCMPDGDVNTLAAYLYNNSNWYFWWD</sequence>
<proteinExistence type="predicted"/>
<comment type="caution">
    <text evidence="3">The sequence shown here is derived from an EMBL/GenBank/DDBJ whole genome shotgun (WGS) entry which is preliminary data.</text>
</comment>
<accession>A0A921FU16</accession>
<dbReference type="InterPro" id="IPR025349">
    <property type="entry name" value="DUF4253"/>
</dbReference>
<evidence type="ECO:0000256" key="1">
    <source>
        <dbReference type="SAM" id="MobiDB-lite"/>
    </source>
</evidence>
<feature type="domain" description="DUF4253" evidence="2">
    <location>
        <begin position="133"/>
        <end position="241"/>
    </location>
</feature>
<dbReference type="AlphaFoldDB" id="A0A921FU16"/>
<reference evidence="3" key="2">
    <citation type="submission" date="2021-09" db="EMBL/GenBank/DDBJ databases">
        <authorList>
            <person name="Gilroy R."/>
        </authorList>
    </citation>
    <scope>NUCLEOTIDE SEQUENCE</scope>
    <source>
        <strain evidence="3">578</strain>
    </source>
</reference>
<dbReference type="EMBL" id="DYWK01000004">
    <property type="protein sequence ID" value="HJF18034.1"/>
    <property type="molecule type" value="Genomic_DNA"/>
</dbReference>
<reference evidence="3" key="1">
    <citation type="journal article" date="2021" name="PeerJ">
        <title>Extensive microbial diversity within the chicken gut microbiome revealed by metagenomics and culture.</title>
        <authorList>
            <person name="Gilroy R."/>
            <person name="Ravi A."/>
            <person name="Getino M."/>
            <person name="Pursley I."/>
            <person name="Horton D.L."/>
            <person name="Alikhan N.F."/>
            <person name="Baker D."/>
            <person name="Gharbi K."/>
            <person name="Hall N."/>
            <person name="Watson M."/>
            <person name="Adriaenssens E.M."/>
            <person name="Foster-Nyarko E."/>
            <person name="Jarju S."/>
            <person name="Secka A."/>
            <person name="Antonio M."/>
            <person name="Oren A."/>
            <person name="Chaudhuri R.R."/>
            <person name="La Ragione R."/>
            <person name="Hildebrand F."/>
            <person name="Pallen M.J."/>
        </authorList>
    </citation>
    <scope>NUCLEOTIDE SEQUENCE</scope>
    <source>
        <strain evidence="3">578</strain>
    </source>
</reference>
<gene>
    <name evidence="3" type="ORF">K8U78_02565</name>
</gene>
<feature type="compositionally biased region" description="Low complexity" evidence="1">
    <location>
        <begin position="95"/>
        <end position="117"/>
    </location>
</feature>
<dbReference type="Pfam" id="PF14062">
    <property type="entry name" value="DUF4253"/>
    <property type="match status" value="1"/>
</dbReference>
<dbReference type="Proteomes" id="UP000715651">
    <property type="component" value="Unassembled WGS sequence"/>
</dbReference>
<organism evidence="3 4">
    <name type="scientific">Aeriscardovia aeriphila</name>
    <dbReference type="NCBI Taxonomy" id="218139"/>
    <lineage>
        <taxon>Bacteria</taxon>
        <taxon>Bacillati</taxon>
        <taxon>Actinomycetota</taxon>
        <taxon>Actinomycetes</taxon>
        <taxon>Bifidobacteriales</taxon>
        <taxon>Bifidobacteriaceae</taxon>
        <taxon>Aeriscardovia</taxon>
    </lineage>
</organism>
<evidence type="ECO:0000259" key="2">
    <source>
        <dbReference type="Pfam" id="PF14062"/>
    </source>
</evidence>
<feature type="region of interest" description="Disordered" evidence="1">
    <location>
        <begin position="95"/>
        <end position="122"/>
    </location>
</feature>
<protein>
    <submittedName>
        <fullName evidence="3">DUF4253 domain-containing protein</fullName>
    </submittedName>
</protein>
<evidence type="ECO:0000313" key="4">
    <source>
        <dbReference type="Proteomes" id="UP000715651"/>
    </source>
</evidence>
<evidence type="ECO:0000313" key="3">
    <source>
        <dbReference type="EMBL" id="HJF18034.1"/>
    </source>
</evidence>